<evidence type="ECO:0000313" key="4">
    <source>
        <dbReference type="Proteomes" id="UP000188551"/>
    </source>
</evidence>
<sequence length="139" mass="15186">MPTLTTVADWTITAAEETARFTHAAGAEYWAPRVWNGHGLGIAATDVAAFDRALSETMKLPVYWRARTRHAGSRAGDPGVWAEPRYEPDDDFVFVSGPCRSAEPAPGYRPVSAFDIDLVHLRGLRIRIAAYRSASRAGA</sequence>
<dbReference type="RefSeq" id="WP_005163807.1">
    <property type="nucleotide sequence ID" value="NZ_ANMG01000060.1"/>
</dbReference>
<dbReference type="EMBL" id="ANMG01000060">
    <property type="protein sequence ID" value="EMD24212.1"/>
    <property type="molecule type" value="Genomic_DNA"/>
</dbReference>
<gene>
    <name evidence="2" type="ORF">B0293_03510</name>
    <name evidence="1" type="ORF">C791_6290</name>
</gene>
<dbReference type="Proteomes" id="UP000014137">
    <property type="component" value="Unassembled WGS sequence"/>
</dbReference>
<protein>
    <submittedName>
        <fullName evidence="1">Uncharacterized protein</fullName>
    </submittedName>
</protein>
<dbReference type="EMBL" id="MUXN01000002">
    <property type="protein sequence ID" value="OOC07966.1"/>
    <property type="molecule type" value="Genomic_DNA"/>
</dbReference>
<evidence type="ECO:0000313" key="2">
    <source>
        <dbReference type="EMBL" id="OOC07966.1"/>
    </source>
</evidence>
<dbReference type="AlphaFoldDB" id="M2QDR3"/>
<comment type="caution">
    <text evidence="1">The sequence shown here is derived from an EMBL/GenBank/DDBJ whole genome shotgun (WGS) entry which is preliminary data.</text>
</comment>
<evidence type="ECO:0000313" key="1">
    <source>
        <dbReference type="EMBL" id="EMD24212.1"/>
    </source>
</evidence>
<evidence type="ECO:0000313" key="3">
    <source>
        <dbReference type="Proteomes" id="UP000014137"/>
    </source>
</evidence>
<dbReference type="OrthoDB" id="3619529at2"/>
<reference evidence="1 3" key="1">
    <citation type="submission" date="2012-10" db="EMBL/GenBank/DDBJ databases">
        <title>Genome assembly of Amycolatopsis azurea DSM 43854.</title>
        <authorList>
            <person name="Khatri I."/>
            <person name="Kaur I."/>
            <person name="Subramanian S."/>
            <person name="Mayilraj S."/>
        </authorList>
    </citation>
    <scope>NUCLEOTIDE SEQUENCE [LARGE SCALE GENOMIC DNA]</scope>
    <source>
        <strain evidence="1 3">DSM 43854</strain>
    </source>
</reference>
<dbReference type="Proteomes" id="UP000188551">
    <property type="component" value="Unassembled WGS sequence"/>
</dbReference>
<reference evidence="2 4" key="2">
    <citation type="submission" date="2017-02" db="EMBL/GenBank/DDBJ databases">
        <title>Amycolatopsis azurea DSM 43854 draft genome.</title>
        <authorList>
            <person name="Mayilraj S."/>
        </authorList>
    </citation>
    <scope>NUCLEOTIDE SEQUENCE [LARGE SCALE GENOMIC DNA]</scope>
    <source>
        <strain evidence="2 4">DSM 43854</strain>
    </source>
</reference>
<organism evidence="1 3">
    <name type="scientific">Amycolatopsis azurea DSM 43854</name>
    <dbReference type="NCBI Taxonomy" id="1238180"/>
    <lineage>
        <taxon>Bacteria</taxon>
        <taxon>Bacillati</taxon>
        <taxon>Actinomycetota</taxon>
        <taxon>Actinomycetes</taxon>
        <taxon>Pseudonocardiales</taxon>
        <taxon>Pseudonocardiaceae</taxon>
        <taxon>Amycolatopsis</taxon>
    </lineage>
</organism>
<accession>M2QDR3</accession>
<proteinExistence type="predicted"/>
<dbReference type="PATRIC" id="fig|1238180.3.peg.6041"/>
<name>M2QDR3_9PSEU</name>
<keyword evidence="4" id="KW-1185">Reference proteome</keyword>